<accession>A0AC61DCA5</accession>
<keyword evidence="2" id="KW-1185">Reference proteome</keyword>
<dbReference type="EMBL" id="PEDL01000006">
    <property type="protein sequence ID" value="PHV70919.1"/>
    <property type="molecule type" value="Genomic_DNA"/>
</dbReference>
<reference evidence="1" key="1">
    <citation type="submission" date="2017-10" db="EMBL/GenBank/DDBJ databases">
        <title>Genome sequence of cellulolytic Lachnospiraceae bacterium XHS1971 isolated from hotspring sediment.</title>
        <authorList>
            <person name="Vasudevan G."/>
            <person name="Joshi A.J."/>
            <person name="Hivarkar S."/>
            <person name="Lanjekar V.B."/>
            <person name="Dhakephalkar P.K."/>
            <person name="Dagar S."/>
        </authorList>
    </citation>
    <scope>NUCLEOTIDE SEQUENCE</scope>
    <source>
        <strain evidence="1">XHS1971</strain>
    </source>
</reference>
<evidence type="ECO:0000313" key="2">
    <source>
        <dbReference type="Proteomes" id="UP000224460"/>
    </source>
</evidence>
<proteinExistence type="predicted"/>
<evidence type="ECO:0000313" key="1">
    <source>
        <dbReference type="EMBL" id="PHV70919.1"/>
    </source>
</evidence>
<organism evidence="1 2">
    <name type="scientific">Sporanaerobium hydrogeniformans</name>
    <dbReference type="NCBI Taxonomy" id="3072179"/>
    <lineage>
        <taxon>Bacteria</taxon>
        <taxon>Bacillati</taxon>
        <taxon>Bacillota</taxon>
        <taxon>Clostridia</taxon>
        <taxon>Lachnospirales</taxon>
        <taxon>Lachnospiraceae</taxon>
        <taxon>Sporanaerobium</taxon>
    </lineage>
</organism>
<protein>
    <submittedName>
        <fullName evidence="1">LytTR family transcriptional regulator</fullName>
    </submittedName>
</protein>
<dbReference type="Proteomes" id="UP000224460">
    <property type="component" value="Unassembled WGS sequence"/>
</dbReference>
<comment type="caution">
    <text evidence="1">The sequence shown here is derived from an EMBL/GenBank/DDBJ whole genome shotgun (WGS) entry which is preliminary data.</text>
</comment>
<name>A0AC61DCA5_9FIRM</name>
<gene>
    <name evidence="1" type="ORF">CS063_07815</name>
</gene>
<sequence>MLKIAICDDQPKELTMMQSYITEYLTAYGLSAEVKQYTHPDDLLHQLQADCFHLYLLDIVMPMVNGLELGKEIRCFDREAQIIYITTEPQYALQAYSVNPINYLIKPVDKHQLFDTLTLAISKIDLSEEQTLAVKTADSIRVLKPSDILFCEYKNHVALYILTGGEELVSRTIRESFADYIKPLLEKPYFLTCHKAFVVNMRYIEEFAKDSFTLRGGKIVPISAKQYIAVRDSYTDYLMAKERQK</sequence>